<gene>
    <name evidence="2" type="ORF">mMyoMyo1_008691</name>
</gene>
<name>A0A7J7UQ85_MYOMY</name>
<sequence length="302" mass="32863">MFSCCLPVCRGRGLNRGSDESVFRRARRWIRAQPRRRLWPFARRDAESSTQVNVQHLVVEEDPWPLDWTVGHGTEGQERPEESVATGDPGDPGPLGGLRRIPPPKPPRLHKPPTSKPLNQNTRMAIFKTRSEDLETIEAEPKAPAQQVDVAPPEKQHAELEVCPPPELSPPPAVLPASAVEPGPASDKTEAQPLMDEEPSLKPMEAPALEEELPLEGPAQGPEAPAQEVVVVPITSDEQHEEQDAEPEVCPPPELSPPQAAAPDGAEETGPAPDATEALKLLDEEPSLEPMQIPALEKELPV</sequence>
<protein>
    <submittedName>
        <fullName evidence="2">Uncharacterized protein</fullName>
    </submittedName>
</protein>
<feature type="region of interest" description="Disordered" evidence="1">
    <location>
        <begin position="65"/>
        <end position="123"/>
    </location>
</feature>
<dbReference type="Proteomes" id="UP000527355">
    <property type="component" value="Unassembled WGS sequence"/>
</dbReference>
<comment type="caution">
    <text evidence="2">The sequence shown here is derived from an EMBL/GenBank/DDBJ whole genome shotgun (WGS) entry which is preliminary data.</text>
</comment>
<evidence type="ECO:0000313" key="3">
    <source>
        <dbReference type="Proteomes" id="UP000527355"/>
    </source>
</evidence>
<feature type="compositionally biased region" description="Pro residues" evidence="1">
    <location>
        <begin position="163"/>
        <end position="174"/>
    </location>
</feature>
<organism evidence="2 3">
    <name type="scientific">Myotis myotis</name>
    <name type="common">Greater mouse-eared bat</name>
    <name type="synonym">Vespertilio myotis</name>
    <dbReference type="NCBI Taxonomy" id="51298"/>
    <lineage>
        <taxon>Eukaryota</taxon>
        <taxon>Metazoa</taxon>
        <taxon>Chordata</taxon>
        <taxon>Craniata</taxon>
        <taxon>Vertebrata</taxon>
        <taxon>Euteleostomi</taxon>
        <taxon>Mammalia</taxon>
        <taxon>Eutheria</taxon>
        <taxon>Laurasiatheria</taxon>
        <taxon>Chiroptera</taxon>
        <taxon>Yangochiroptera</taxon>
        <taxon>Vespertilionidae</taxon>
        <taxon>Myotis</taxon>
    </lineage>
</organism>
<accession>A0A7J7UQ85</accession>
<dbReference type="EMBL" id="JABWUV010000012">
    <property type="protein sequence ID" value="KAF6314916.1"/>
    <property type="molecule type" value="Genomic_DNA"/>
</dbReference>
<evidence type="ECO:0000256" key="1">
    <source>
        <dbReference type="SAM" id="MobiDB-lite"/>
    </source>
</evidence>
<proteinExistence type="predicted"/>
<reference evidence="2 3" key="1">
    <citation type="journal article" date="2020" name="Nature">
        <title>Six reference-quality genomes reveal evolution of bat adaptations.</title>
        <authorList>
            <person name="Jebb D."/>
            <person name="Huang Z."/>
            <person name="Pippel M."/>
            <person name="Hughes G.M."/>
            <person name="Lavrichenko K."/>
            <person name="Devanna P."/>
            <person name="Winkler S."/>
            <person name="Jermiin L.S."/>
            <person name="Skirmuntt E.C."/>
            <person name="Katzourakis A."/>
            <person name="Burkitt-Gray L."/>
            <person name="Ray D.A."/>
            <person name="Sullivan K.A.M."/>
            <person name="Roscito J.G."/>
            <person name="Kirilenko B.M."/>
            <person name="Davalos L.M."/>
            <person name="Corthals A.P."/>
            <person name="Power M.L."/>
            <person name="Jones G."/>
            <person name="Ransome R.D."/>
            <person name="Dechmann D.K.N."/>
            <person name="Locatelli A.G."/>
            <person name="Puechmaille S.J."/>
            <person name="Fedrigo O."/>
            <person name="Jarvis E.D."/>
            <person name="Hiller M."/>
            <person name="Vernes S.C."/>
            <person name="Myers E.W."/>
            <person name="Teeling E.C."/>
        </authorList>
    </citation>
    <scope>NUCLEOTIDE SEQUENCE [LARGE SCALE GENOMIC DNA]</scope>
    <source>
        <strain evidence="2">MMyoMyo1</strain>
        <tissue evidence="2">Flight muscle</tissue>
    </source>
</reference>
<evidence type="ECO:0000313" key="2">
    <source>
        <dbReference type="EMBL" id="KAF6314916.1"/>
    </source>
</evidence>
<feature type="region of interest" description="Disordered" evidence="1">
    <location>
        <begin position="140"/>
        <end position="276"/>
    </location>
</feature>
<dbReference type="AlphaFoldDB" id="A0A7J7UQ85"/>
<feature type="region of interest" description="Disordered" evidence="1">
    <location>
        <begin position="283"/>
        <end position="302"/>
    </location>
</feature>
<keyword evidence="3" id="KW-1185">Reference proteome</keyword>